<dbReference type="AlphaFoldDB" id="A0A2M7Q3S2"/>
<evidence type="ECO:0000256" key="1">
    <source>
        <dbReference type="SAM" id="MobiDB-lite"/>
    </source>
</evidence>
<reference evidence="3" key="1">
    <citation type="submission" date="2017-09" db="EMBL/GenBank/DDBJ databases">
        <title>Depth-based differentiation of microbial function through sediment-hosted aquifers and enrichment of novel symbionts in the deep terrestrial subsurface.</title>
        <authorList>
            <person name="Probst A.J."/>
            <person name="Ladd B."/>
            <person name="Jarett J.K."/>
            <person name="Geller-Mcgrath D.E."/>
            <person name="Sieber C.M.K."/>
            <person name="Emerson J.B."/>
            <person name="Anantharaman K."/>
            <person name="Thomas B.C."/>
            <person name="Malmstrom R."/>
            <person name="Stieglmeier M."/>
            <person name="Klingl A."/>
            <person name="Woyke T."/>
            <person name="Ryan C.M."/>
            <person name="Banfield J.F."/>
        </authorList>
    </citation>
    <scope>NUCLEOTIDE SEQUENCE [LARGE SCALE GENOMIC DNA]</scope>
</reference>
<feature type="region of interest" description="Disordered" evidence="1">
    <location>
        <begin position="38"/>
        <end position="64"/>
    </location>
</feature>
<evidence type="ECO:0000313" key="3">
    <source>
        <dbReference type="Proteomes" id="UP000230732"/>
    </source>
</evidence>
<gene>
    <name evidence="2" type="ORF">COY98_04080</name>
</gene>
<sequence length="64" mass="7429">MNTLVQQKQLQSLVRRTIIESFQEIFADPDFGMMLSSQTTKQLKKAQKANPRKLTSLREFSRKG</sequence>
<feature type="compositionally biased region" description="Basic residues" evidence="1">
    <location>
        <begin position="42"/>
        <end position="51"/>
    </location>
</feature>
<evidence type="ECO:0000313" key="2">
    <source>
        <dbReference type="EMBL" id="PIY58053.1"/>
    </source>
</evidence>
<accession>A0A2M7Q3S2</accession>
<organism evidence="2 3">
    <name type="scientific">Candidatus Yonathbacteria bacterium CG_4_10_14_0_8_um_filter_43_17</name>
    <dbReference type="NCBI Taxonomy" id="1975099"/>
    <lineage>
        <taxon>Bacteria</taxon>
        <taxon>Candidatus Yonathiibacteriota</taxon>
    </lineage>
</organism>
<proteinExistence type="predicted"/>
<protein>
    <submittedName>
        <fullName evidence="2">Uncharacterized protein</fullName>
    </submittedName>
</protein>
<name>A0A2M7Q3S2_9BACT</name>
<comment type="caution">
    <text evidence="2">The sequence shown here is derived from an EMBL/GenBank/DDBJ whole genome shotgun (WGS) entry which is preliminary data.</text>
</comment>
<dbReference type="Proteomes" id="UP000230732">
    <property type="component" value="Unassembled WGS sequence"/>
</dbReference>
<dbReference type="EMBL" id="PFKX01000056">
    <property type="protein sequence ID" value="PIY58053.1"/>
    <property type="molecule type" value="Genomic_DNA"/>
</dbReference>